<evidence type="ECO:0000256" key="1">
    <source>
        <dbReference type="ARBA" id="ARBA00008791"/>
    </source>
</evidence>
<dbReference type="Pfam" id="PF00582">
    <property type="entry name" value="Usp"/>
    <property type="match status" value="2"/>
</dbReference>
<feature type="domain" description="UspA" evidence="3">
    <location>
        <begin position="235"/>
        <end position="350"/>
    </location>
</feature>
<dbReference type="SUPFAM" id="SSF52402">
    <property type="entry name" value="Adenine nucleotide alpha hydrolases-like"/>
    <property type="match status" value="2"/>
</dbReference>
<dbReference type="InterPro" id="IPR014729">
    <property type="entry name" value="Rossmann-like_a/b/a_fold"/>
</dbReference>
<dbReference type="Gene3D" id="3.40.50.620">
    <property type="entry name" value="HUPs"/>
    <property type="match status" value="2"/>
</dbReference>
<accession>A0A7S8HAT1</accession>
<evidence type="ECO:0000259" key="3">
    <source>
        <dbReference type="Pfam" id="PF00582"/>
    </source>
</evidence>
<dbReference type="Proteomes" id="UP000593594">
    <property type="component" value="Chromosome"/>
</dbReference>
<keyword evidence="5" id="KW-1185">Reference proteome</keyword>
<dbReference type="CDD" id="cd00293">
    <property type="entry name" value="USP-like"/>
    <property type="match status" value="2"/>
</dbReference>
<dbReference type="InterPro" id="IPR006016">
    <property type="entry name" value="UspA"/>
</dbReference>
<dbReference type="KEGG" id="kmn:HW532_03765"/>
<comment type="similarity">
    <text evidence="1">Belongs to the universal stress protein A family.</text>
</comment>
<reference evidence="4 5" key="1">
    <citation type="submission" date="2020-06" db="EMBL/GenBank/DDBJ databases">
        <title>Genome sequence of 2 isolates from Red Sea Mangroves.</title>
        <authorList>
            <person name="Sefrji F."/>
            <person name="Michoud G."/>
            <person name="Merlino G."/>
            <person name="Daffonchio D."/>
        </authorList>
    </citation>
    <scope>NUCLEOTIDE SEQUENCE [LARGE SCALE GENOMIC DNA]</scope>
    <source>
        <strain evidence="4 5">R1DC25</strain>
    </source>
</reference>
<dbReference type="EMBL" id="CP058214">
    <property type="protein sequence ID" value="QPC41910.1"/>
    <property type="molecule type" value="Genomic_DNA"/>
</dbReference>
<name>A0A7S8HAT1_9HYPH</name>
<sequence length="350" mass="38614">MLSIFKRRNADEKPQKPAAAKASPHEREAERTLGELRERRRKRFRILACIDGTDEALENVRFAARLGASDECDIILLYVRPIDHGLASGGLQVRVARQNMLDWGIELPGVRDLRKAVEVLKEEGISPDEWPISSAHTDVWGDPLGDNKIEYQQEESGRSVVLKLKTAPDPASGILDQYELGPYNLIIVGEPSRWRGEFKSVFDAGVVQKVTMLAPCSVLVVRKGSLSKSGFFICTDGTARSLNTVKRAAVLAHTVDSPITLYSAARELKGRAAARENVENAKAILTRMGIEVDRTRVGIGEPAEQIIRHGSGHQVIVVSDEGRSRFERIFKGSVAYAVVRGARTSVLNVR</sequence>
<gene>
    <name evidence="4" type="ORF">HW532_03765</name>
</gene>
<feature type="region of interest" description="Disordered" evidence="2">
    <location>
        <begin position="1"/>
        <end position="34"/>
    </location>
</feature>
<dbReference type="AlphaFoldDB" id="A0A7S8HAT1"/>
<dbReference type="PANTHER" id="PTHR46268">
    <property type="entry name" value="STRESS RESPONSE PROTEIN NHAX"/>
    <property type="match status" value="1"/>
</dbReference>
<organism evidence="4 5">
    <name type="scientific">Kaustia mangrovi</name>
    <dbReference type="NCBI Taxonomy" id="2593653"/>
    <lineage>
        <taxon>Bacteria</taxon>
        <taxon>Pseudomonadati</taxon>
        <taxon>Pseudomonadota</taxon>
        <taxon>Alphaproteobacteria</taxon>
        <taxon>Hyphomicrobiales</taxon>
        <taxon>Parvibaculaceae</taxon>
        <taxon>Kaustia</taxon>
    </lineage>
</organism>
<evidence type="ECO:0000313" key="4">
    <source>
        <dbReference type="EMBL" id="QPC41910.1"/>
    </source>
</evidence>
<evidence type="ECO:0000256" key="2">
    <source>
        <dbReference type="SAM" id="MobiDB-lite"/>
    </source>
</evidence>
<feature type="domain" description="UspA" evidence="3">
    <location>
        <begin position="45"/>
        <end position="222"/>
    </location>
</feature>
<protein>
    <submittedName>
        <fullName evidence="4">Universal stress protein</fullName>
    </submittedName>
</protein>
<evidence type="ECO:0000313" key="5">
    <source>
        <dbReference type="Proteomes" id="UP000593594"/>
    </source>
</evidence>
<feature type="compositionally biased region" description="Basic and acidic residues" evidence="2">
    <location>
        <begin position="23"/>
        <end position="34"/>
    </location>
</feature>
<dbReference type="RefSeq" id="WP_213163137.1">
    <property type="nucleotide sequence ID" value="NZ_CP058214.1"/>
</dbReference>
<proteinExistence type="inferred from homology"/>
<dbReference type="PANTHER" id="PTHR46268:SF6">
    <property type="entry name" value="UNIVERSAL STRESS PROTEIN UP12"/>
    <property type="match status" value="1"/>
</dbReference>